<evidence type="ECO:0000256" key="6">
    <source>
        <dbReference type="ARBA" id="ARBA00022927"/>
    </source>
</evidence>
<dbReference type="Proteomes" id="UP001176468">
    <property type="component" value="Unassembled WGS sequence"/>
</dbReference>
<evidence type="ECO:0000256" key="9">
    <source>
        <dbReference type="SAM" id="Phobius"/>
    </source>
</evidence>
<evidence type="ECO:0000259" key="10">
    <source>
        <dbReference type="Pfam" id="PF11356"/>
    </source>
</evidence>
<keyword evidence="7 9" id="KW-1133">Transmembrane helix</keyword>
<feature type="transmembrane region" description="Helical" evidence="9">
    <location>
        <begin position="21"/>
        <end position="45"/>
    </location>
</feature>
<dbReference type="RefSeq" id="WP_304559702.1">
    <property type="nucleotide sequence ID" value="NZ_JAUQSZ010000001.1"/>
</dbReference>
<comment type="caution">
    <text evidence="12">The sequence shown here is derived from an EMBL/GenBank/DDBJ whole genome shotgun (WGS) entry which is preliminary data.</text>
</comment>
<comment type="subcellular location">
    <subcellularLocation>
        <location evidence="1">Cell inner membrane</location>
    </subcellularLocation>
</comment>
<evidence type="ECO:0000259" key="11">
    <source>
        <dbReference type="Pfam" id="PF13180"/>
    </source>
</evidence>
<feature type="domain" description="PDZ" evidence="11">
    <location>
        <begin position="220"/>
        <end position="273"/>
    </location>
</feature>
<evidence type="ECO:0000256" key="1">
    <source>
        <dbReference type="ARBA" id="ARBA00004533"/>
    </source>
</evidence>
<dbReference type="Pfam" id="PF13180">
    <property type="entry name" value="PDZ_2"/>
    <property type="match status" value="1"/>
</dbReference>
<dbReference type="EMBL" id="JAUQSZ010000001">
    <property type="protein sequence ID" value="MDO7841253.1"/>
    <property type="molecule type" value="Genomic_DNA"/>
</dbReference>
<protein>
    <submittedName>
        <fullName evidence="12">Type II secretion system protein N</fullName>
    </submittedName>
</protein>
<keyword evidence="4" id="KW-0997">Cell inner membrane</keyword>
<evidence type="ECO:0000256" key="2">
    <source>
        <dbReference type="ARBA" id="ARBA00022448"/>
    </source>
</evidence>
<name>A0ABT8ZUK7_9SPHN</name>
<dbReference type="Gene3D" id="2.30.30.830">
    <property type="match status" value="1"/>
</dbReference>
<keyword evidence="5 9" id="KW-0812">Transmembrane</keyword>
<evidence type="ECO:0000313" key="13">
    <source>
        <dbReference type="Proteomes" id="UP001176468"/>
    </source>
</evidence>
<reference evidence="12" key="1">
    <citation type="submission" date="2023-07" db="EMBL/GenBank/DDBJ databases">
        <authorList>
            <person name="Kim M.K."/>
        </authorList>
    </citation>
    <scope>NUCLEOTIDE SEQUENCE</scope>
    <source>
        <strain evidence="12">CA1-15</strain>
    </source>
</reference>
<proteinExistence type="predicted"/>
<evidence type="ECO:0000256" key="5">
    <source>
        <dbReference type="ARBA" id="ARBA00022692"/>
    </source>
</evidence>
<keyword evidence="6" id="KW-0653">Protein transport</keyword>
<evidence type="ECO:0000256" key="7">
    <source>
        <dbReference type="ARBA" id="ARBA00022989"/>
    </source>
</evidence>
<keyword evidence="3" id="KW-1003">Cell membrane</keyword>
<organism evidence="12 13">
    <name type="scientific">Sphingomonas immobilis</name>
    <dbReference type="NCBI Taxonomy" id="3063997"/>
    <lineage>
        <taxon>Bacteria</taxon>
        <taxon>Pseudomonadati</taxon>
        <taxon>Pseudomonadota</taxon>
        <taxon>Alphaproteobacteria</taxon>
        <taxon>Sphingomonadales</taxon>
        <taxon>Sphingomonadaceae</taxon>
        <taxon>Sphingomonas</taxon>
    </lineage>
</organism>
<dbReference type="InterPro" id="IPR024961">
    <property type="entry name" value="T2SS_GspC_N"/>
</dbReference>
<keyword evidence="13" id="KW-1185">Reference proteome</keyword>
<keyword evidence="8 9" id="KW-0472">Membrane</keyword>
<evidence type="ECO:0000313" key="12">
    <source>
        <dbReference type="EMBL" id="MDO7841253.1"/>
    </source>
</evidence>
<evidence type="ECO:0000256" key="8">
    <source>
        <dbReference type="ARBA" id="ARBA00023136"/>
    </source>
</evidence>
<dbReference type="InterPro" id="IPR036034">
    <property type="entry name" value="PDZ_sf"/>
</dbReference>
<dbReference type="InterPro" id="IPR001478">
    <property type="entry name" value="PDZ"/>
</dbReference>
<evidence type="ECO:0000256" key="4">
    <source>
        <dbReference type="ARBA" id="ARBA00022519"/>
    </source>
</evidence>
<dbReference type="Gene3D" id="2.30.42.10">
    <property type="match status" value="1"/>
</dbReference>
<dbReference type="SUPFAM" id="SSF50156">
    <property type="entry name" value="PDZ domain-like"/>
    <property type="match status" value="1"/>
</dbReference>
<gene>
    <name evidence="12" type="ORF">Q5H94_02855</name>
</gene>
<feature type="domain" description="Type II secretion system protein GspC N-terminal" evidence="10">
    <location>
        <begin position="27"/>
        <end position="153"/>
    </location>
</feature>
<accession>A0ABT8ZUK7</accession>
<sequence length="278" mass="28217">MRLVLDPRARSLLRRLPRVTVYSALEVLLLAVLAIQCARLVWAIVTPVGPLGDWRPVGVSVPGAPSEILRGFDPFFRLSGGDAQPATVTPLQLTLFGTRIDGAMGGGSAIVAGPDGEQKSIAVGQEIVPGATLKAVAFDHITIDRGGAVEDLFIVQGDAGSAPPPPPQGQAVPVAPPPMAPPGTGVTVAQLRADTGFIPRIDGGRVSGLAVRPQGAGAVFRQAGFREGDIVTAINGRPVSSAADLDALGPQLANGGTLSVTVERGGAPVPLAITIAGP</sequence>
<dbReference type="Pfam" id="PF11356">
    <property type="entry name" value="T2SSC"/>
    <property type="match status" value="1"/>
</dbReference>
<evidence type="ECO:0000256" key="3">
    <source>
        <dbReference type="ARBA" id="ARBA00022475"/>
    </source>
</evidence>
<keyword evidence="2" id="KW-0813">Transport</keyword>